<dbReference type="Pfam" id="PF03909">
    <property type="entry name" value="BSD"/>
    <property type="match status" value="1"/>
</dbReference>
<evidence type="ECO:0000313" key="10">
    <source>
        <dbReference type="EMBL" id="KAG2482586.1"/>
    </source>
</evidence>
<reference evidence="10" key="1">
    <citation type="journal article" date="2020" name="bioRxiv">
        <title>Comparative genomics of Chlamydomonas.</title>
        <authorList>
            <person name="Craig R.J."/>
            <person name="Hasan A.R."/>
            <person name="Ness R.W."/>
            <person name="Keightley P.D."/>
        </authorList>
    </citation>
    <scope>NUCLEOTIDE SEQUENCE</scope>
    <source>
        <strain evidence="10">CCAP 11/70</strain>
    </source>
</reference>
<dbReference type="SUPFAM" id="SSF140383">
    <property type="entry name" value="BSD domain-like"/>
    <property type="match status" value="2"/>
</dbReference>
<accession>A0A835XHU3</accession>
<comment type="similarity">
    <text evidence="2">Belongs to the TFB1 family.</text>
</comment>
<dbReference type="PANTHER" id="PTHR12856">
    <property type="entry name" value="TRANSCRIPTION INITIATION FACTOR IIH-RELATED"/>
    <property type="match status" value="1"/>
</dbReference>
<dbReference type="Proteomes" id="UP000612055">
    <property type="component" value="Unassembled WGS sequence"/>
</dbReference>
<protein>
    <recommendedName>
        <fullName evidence="9">BSD domain-containing protein</fullName>
    </recommendedName>
</protein>
<name>A0A835XHU3_9CHLO</name>
<dbReference type="SMART" id="SM00751">
    <property type="entry name" value="BSD"/>
    <property type="match status" value="1"/>
</dbReference>
<keyword evidence="4" id="KW-0805">Transcription regulation</keyword>
<feature type="compositionally biased region" description="Low complexity" evidence="8">
    <location>
        <begin position="543"/>
        <end position="552"/>
    </location>
</feature>
<evidence type="ECO:0000256" key="2">
    <source>
        <dbReference type="ARBA" id="ARBA00009448"/>
    </source>
</evidence>
<feature type="region of interest" description="Disordered" evidence="8">
    <location>
        <begin position="532"/>
        <end position="558"/>
    </location>
</feature>
<feature type="coiled-coil region" evidence="7">
    <location>
        <begin position="596"/>
        <end position="623"/>
    </location>
</feature>
<comment type="caution">
    <text evidence="10">The sequence shown here is derived from an EMBL/GenBank/DDBJ whole genome shotgun (WGS) entry which is preliminary data.</text>
</comment>
<feature type="region of interest" description="Disordered" evidence="8">
    <location>
        <begin position="399"/>
        <end position="445"/>
    </location>
</feature>
<dbReference type="GO" id="GO:0006289">
    <property type="term" value="P:nucleotide-excision repair"/>
    <property type="evidence" value="ECO:0007669"/>
    <property type="project" value="InterPro"/>
</dbReference>
<evidence type="ECO:0000256" key="1">
    <source>
        <dbReference type="ARBA" id="ARBA00004123"/>
    </source>
</evidence>
<dbReference type="GO" id="GO:0006351">
    <property type="term" value="P:DNA-templated transcription"/>
    <property type="evidence" value="ECO:0007669"/>
    <property type="project" value="InterPro"/>
</dbReference>
<keyword evidence="6" id="KW-0539">Nucleus</keyword>
<keyword evidence="5" id="KW-0804">Transcription</keyword>
<dbReference type="GO" id="GO:0000439">
    <property type="term" value="C:transcription factor TFIIH core complex"/>
    <property type="evidence" value="ECO:0007669"/>
    <property type="project" value="InterPro"/>
</dbReference>
<dbReference type="PROSITE" id="PS50858">
    <property type="entry name" value="BSD"/>
    <property type="match status" value="1"/>
</dbReference>
<gene>
    <name evidence="10" type="ORF">HYH03_018470</name>
</gene>
<dbReference type="Gene3D" id="1.10.3970.10">
    <property type="entry name" value="BSD domain"/>
    <property type="match status" value="1"/>
</dbReference>
<dbReference type="InterPro" id="IPR005607">
    <property type="entry name" value="BSD_dom"/>
</dbReference>
<feature type="region of interest" description="Disordered" evidence="8">
    <location>
        <begin position="326"/>
        <end position="349"/>
    </location>
</feature>
<evidence type="ECO:0000256" key="7">
    <source>
        <dbReference type="SAM" id="Coils"/>
    </source>
</evidence>
<evidence type="ECO:0000256" key="6">
    <source>
        <dbReference type="ARBA" id="ARBA00023242"/>
    </source>
</evidence>
<proteinExistence type="inferred from homology"/>
<evidence type="ECO:0000256" key="5">
    <source>
        <dbReference type="ARBA" id="ARBA00023163"/>
    </source>
</evidence>
<dbReference type="OrthoDB" id="360521at2759"/>
<sequence length="658" mass="68165">MAHETQLITKRAWQGPGGPEGYLTVTNASLRWQPAHTGPELCIPLASISNQQRAKDKPLVRIALGPAPAAPGGPPPGPTHHVFAFESVADRDAALDVLTKVIAALSAGSGGAAPGGAPGKGAAPEGPAVAGGFTRQQRQAMLARDPDLRALWEDLVGGGAVSEGDFWSGVAARLAAAQPSAWGTAGGGGGPGAPRRRLGLSNILQRVEAEVDGRHQRVLRVSLSPEQVAQIFAEQPAVLRAYREHVPHRMAEEDFWRRYVRHEMHKESKRKARAEGLGPAAAAAAVVDDAGGDIFREAAAAVAAEAAARPGAAAAAREAVDPSLDLGASEGERYTGHGTAHAATREPELDSERLAAAPGGAHGPHEDPDDLAAALNRHGEVVLQGVEALARVEAQLRAAAAGGKAPPHPHGHHQGGHGGAAEGAEGAPGGRRRRRHSSGLEDLHAPPAPALEALRIADPRRYFERSGGAGAGAEHADAMDLGLGMGLGLGPGGGLAGALSCVDPGRLPLPPVAPAEAQAALLEATPLARVQAEDEAAGPGGAPVPRASAGAPRDPASSLPRETMAALRRTALAVNEACRHFWRCVPPNTAARRDKASRLVRLLEAKRSEVEALNDRARGVEGRFIRQLLKPPMDMLLTALVRWDEELQKHPHPPHGKG</sequence>
<evidence type="ECO:0000256" key="4">
    <source>
        <dbReference type="ARBA" id="ARBA00023015"/>
    </source>
</evidence>
<dbReference type="InterPro" id="IPR027079">
    <property type="entry name" value="Tfb1/GTF2H1"/>
</dbReference>
<evidence type="ECO:0000259" key="9">
    <source>
        <dbReference type="PROSITE" id="PS50858"/>
    </source>
</evidence>
<dbReference type="InterPro" id="IPR013876">
    <property type="entry name" value="TFIIH_BTF_p62_N"/>
</dbReference>
<feature type="compositionally biased region" description="Gly residues" evidence="8">
    <location>
        <begin position="416"/>
        <end position="429"/>
    </location>
</feature>
<keyword evidence="7" id="KW-0175">Coiled coil</keyword>
<dbReference type="InterPro" id="IPR035925">
    <property type="entry name" value="BSD_dom_sf"/>
</dbReference>
<evidence type="ECO:0000256" key="8">
    <source>
        <dbReference type="SAM" id="MobiDB-lite"/>
    </source>
</evidence>
<evidence type="ECO:0000313" key="11">
    <source>
        <dbReference type="Proteomes" id="UP000612055"/>
    </source>
</evidence>
<keyword evidence="11" id="KW-1185">Reference proteome</keyword>
<dbReference type="AlphaFoldDB" id="A0A835XHU3"/>
<dbReference type="Pfam" id="PF08567">
    <property type="entry name" value="PH_TFIIH"/>
    <property type="match status" value="1"/>
</dbReference>
<evidence type="ECO:0000256" key="3">
    <source>
        <dbReference type="ARBA" id="ARBA00022737"/>
    </source>
</evidence>
<keyword evidence="3" id="KW-0677">Repeat</keyword>
<organism evidence="10 11">
    <name type="scientific">Edaphochlamys debaryana</name>
    <dbReference type="NCBI Taxonomy" id="47281"/>
    <lineage>
        <taxon>Eukaryota</taxon>
        <taxon>Viridiplantae</taxon>
        <taxon>Chlorophyta</taxon>
        <taxon>core chlorophytes</taxon>
        <taxon>Chlorophyceae</taxon>
        <taxon>CS clade</taxon>
        <taxon>Chlamydomonadales</taxon>
        <taxon>Chlamydomonadales incertae sedis</taxon>
        <taxon>Edaphochlamys</taxon>
    </lineage>
</organism>
<comment type="subcellular location">
    <subcellularLocation>
        <location evidence="1">Nucleus</location>
    </subcellularLocation>
</comment>
<dbReference type="EMBL" id="JAEHOE010000212">
    <property type="protein sequence ID" value="KAG2482586.1"/>
    <property type="molecule type" value="Genomic_DNA"/>
</dbReference>
<dbReference type="Gene3D" id="6.10.140.1200">
    <property type="match status" value="1"/>
</dbReference>
<feature type="domain" description="BSD" evidence="9">
    <location>
        <begin position="215"/>
        <end position="267"/>
    </location>
</feature>